<keyword evidence="1" id="KW-0472">Membrane</keyword>
<organism evidence="2 3">
    <name type="scientific">Devosia aurantiaca</name>
    <dbReference type="NCBI Taxonomy" id="2714858"/>
    <lineage>
        <taxon>Bacteria</taxon>
        <taxon>Pseudomonadati</taxon>
        <taxon>Pseudomonadota</taxon>
        <taxon>Alphaproteobacteria</taxon>
        <taxon>Hyphomicrobiales</taxon>
        <taxon>Devosiaceae</taxon>
        <taxon>Devosia</taxon>
    </lineage>
</organism>
<evidence type="ECO:0000313" key="2">
    <source>
        <dbReference type="EMBL" id="NGP18758.1"/>
    </source>
</evidence>
<dbReference type="Proteomes" id="UP000474802">
    <property type="component" value="Unassembled WGS sequence"/>
</dbReference>
<dbReference type="AlphaFoldDB" id="A0A6M1SNG4"/>
<dbReference type="RefSeq" id="WP_164535007.1">
    <property type="nucleotide sequence ID" value="NZ_JAALFG010000003.1"/>
</dbReference>
<proteinExistence type="predicted"/>
<evidence type="ECO:0000313" key="3">
    <source>
        <dbReference type="Proteomes" id="UP000474802"/>
    </source>
</evidence>
<feature type="transmembrane region" description="Helical" evidence="1">
    <location>
        <begin position="26"/>
        <end position="45"/>
    </location>
</feature>
<gene>
    <name evidence="2" type="ORF">G5575_14800</name>
</gene>
<protein>
    <submittedName>
        <fullName evidence="2">Uncharacterized protein</fullName>
    </submittedName>
</protein>
<reference evidence="2 3" key="2">
    <citation type="submission" date="2020-03" db="EMBL/GenBank/DDBJ databases">
        <title>Devosia chinhatensis sp. nov., isolated from a hexachlorocyclohexane (HCH) dump site in India.</title>
        <authorList>
            <person name="Kumar M."/>
            <person name="Lal R."/>
        </authorList>
    </citation>
    <scope>NUCLEOTIDE SEQUENCE [LARGE SCALE GENOMIC DNA]</scope>
    <source>
        <strain evidence="2 3">H239</strain>
    </source>
</reference>
<accession>A0A6M1SNG4</accession>
<sequence>MLNSSQLVVFDGHRCGSIMPKLYLQYVSYAALFAALVLGFAVTTFG</sequence>
<keyword evidence="1" id="KW-0812">Transmembrane</keyword>
<name>A0A6M1SNG4_9HYPH</name>
<comment type="caution">
    <text evidence="2">The sequence shown here is derived from an EMBL/GenBank/DDBJ whole genome shotgun (WGS) entry which is preliminary data.</text>
</comment>
<evidence type="ECO:0000256" key="1">
    <source>
        <dbReference type="SAM" id="Phobius"/>
    </source>
</evidence>
<dbReference type="EMBL" id="JAALFG010000003">
    <property type="protein sequence ID" value="NGP18758.1"/>
    <property type="molecule type" value="Genomic_DNA"/>
</dbReference>
<keyword evidence="3" id="KW-1185">Reference proteome</keyword>
<keyword evidence="1" id="KW-1133">Transmembrane helix</keyword>
<reference evidence="2 3" key="1">
    <citation type="submission" date="2020-02" db="EMBL/GenBank/DDBJ databases">
        <authorList>
            <person name="Khan S.A."/>
            <person name="Jeon C.O."/>
            <person name="Chun B.H."/>
        </authorList>
    </citation>
    <scope>NUCLEOTIDE SEQUENCE [LARGE SCALE GENOMIC DNA]</scope>
    <source>
        <strain evidence="2 3">H239</strain>
    </source>
</reference>